<dbReference type="AlphaFoldDB" id="A0A1X3GT65"/>
<protein>
    <submittedName>
        <fullName evidence="1">Uncharacterized protein</fullName>
    </submittedName>
</protein>
<organism evidence="1 2">
    <name type="scientific">Bradyrhizobium canariense</name>
    <dbReference type="NCBI Taxonomy" id="255045"/>
    <lineage>
        <taxon>Bacteria</taxon>
        <taxon>Pseudomonadati</taxon>
        <taxon>Pseudomonadota</taxon>
        <taxon>Alphaproteobacteria</taxon>
        <taxon>Hyphomicrobiales</taxon>
        <taxon>Nitrobacteraceae</taxon>
        <taxon>Bradyrhizobium</taxon>
    </lineage>
</organism>
<reference evidence="1 2" key="1">
    <citation type="submission" date="2017-03" db="EMBL/GenBank/DDBJ databases">
        <title>Whole genome sequences of fourteen strains of Bradyrhizobium canariense and one strain of Bradyrhizobium japonicum isolated from Lupinus (Papilionoideae: Genisteae) species in Algeria.</title>
        <authorList>
            <person name="Crovadore J."/>
            <person name="Chekireb D."/>
            <person name="Brachmann A."/>
            <person name="Chablais R."/>
            <person name="Cochard B."/>
            <person name="Lefort F."/>
        </authorList>
    </citation>
    <scope>NUCLEOTIDE SEQUENCE [LARGE SCALE GENOMIC DNA]</scope>
    <source>
        <strain evidence="1 2">UBMA195</strain>
    </source>
</reference>
<sequence>MEDDYDLERQALGAMKLAVETNGAERQRLLRLALIWQELARIRGHRGPKRKVHLGPPPCKC</sequence>
<evidence type="ECO:0000313" key="2">
    <source>
        <dbReference type="Proteomes" id="UP000193553"/>
    </source>
</evidence>
<accession>A0A1X3GT65</accession>
<gene>
    <name evidence="1" type="ORF">BSZ18_12110</name>
</gene>
<dbReference type="EMBL" id="NAFI01000164">
    <property type="protein sequence ID" value="OSJ13031.1"/>
    <property type="molecule type" value="Genomic_DNA"/>
</dbReference>
<comment type="caution">
    <text evidence="1">The sequence shown here is derived from an EMBL/GenBank/DDBJ whole genome shotgun (WGS) entry which is preliminary data.</text>
</comment>
<evidence type="ECO:0000313" key="1">
    <source>
        <dbReference type="EMBL" id="OSJ13031.1"/>
    </source>
</evidence>
<name>A0A1X3GT65_9BRAD</name>
<proteinExistence type="predicted"/>
<dbReference type="Proteomes" id="UP000193553">
    <property type="component" value="Unassembled WGS sequence"/>
</dbReference>